<dbReference type="Pfam" id="PF02221">
    <property type="entry name" value="E1_DerP2_DerF2"/>
    <property type="match status" value="1"/>
</dbReference>
<evidence type="ECO:0000313" key="6">
    <source>
        <dbReference type="EMBL" id="KAK8785407.1"/>
    </source>
</evidence>
<protein>
    <recommendedName>
        <fullName evidence="5">MD-2-related lipid-recognition domain-containing protein</fullName>
    </recommendedName>
</protein>
<feature type="signal peptide" evidence="4">
    <location>
        <begin position="1"/>
        <end position="18"/>
    </location>
</feature>
<dbReference type="InterPro" id="IPR014756">
    <property type="entry name" value="Ig_E-set"/>
</dbReference>
<dbReference type="EMBL" id="JARKHS020003590">
    <property type="protein sequence ID" value="KAK8785407.1"/>
    <property type="molecule type" value="Genomic_DNA"/>
</dbReference>
<evidence type="ECO:0000256" key="2">
    <source>
        <dbReference type="ARBA" id="ARBA00006370"/>
    </source>
</evidence>
<dbReference type="PANTHER" id="PTHR11306">
    <property type="entry name" value="NIEMANN PICK TYPE C2 PROTEIN NPC2-RELATED"/>
    <property type="match status" value="1"/>
</dbReference>
<organism evidence="6 7">
    <name type="scientific">Amblyomma americanum</name>
    <name type="common">Lone star tick</name>
    <dbReference type="NCBI Taxonomy" id="6943"/>
    <lineage>
        <taxon>Eukaryota</taxon>
        <taxon>Metazoa</taxon>
        <taxon>Ecdysozoa</taxon>
        <taxon>Arthropoda</taxon>
        <taxon>Chelicerata</taxon>
        <taxon>Arachnida</taxon>
        <taxon>Acari</taxon>
        <taxon>Parasitiformes</taxon>
        <taxon>Ixodida</taxon>
        <taxon>Ixodoidea</taxon>
        <taxon>Ixodidae</taxon>
        <taxon>Amblyomminae</taxon>
        <taxon>Amblyomma</taxon>
    </lineage>
</organism>
<dbReference type="GO" id="GO:0032934">
    <property type="term" value="F:sterol binding"/>
    <property type="evidence" value="ECO:0007669"/>
    <property type="project" value="InterPro"/>
</dbReference>
<proteinExistence type="inferred from homology"/>
<dbReference type="SUPFAM" id="SSF81296">
    <property type="entry name" value="E set domains"/>
    <property type="match status" value="1"/>
</dbReference>
<dbReference type="AlphaFoldDB" id="A0AAQ4FDW0"/>
<dbReference type="SMART" id="SM00737">
    <property type="entry name" value="ML"/>
    <property type="match status" value="1"/>
</dbReference>
<dbReference type="FunFam" id="2.60.40.770:FF:000001">
    <property type="entry name" value="NPC intracellular cholesterol transporter 2"/>
    <property type="match status" value="1"/>
</dbReference>
<keyword evidence="7" id="KW-1185">Reference proteome</keyword>
<keyword evidence="3" id="KW-0964">Secreted</keyword>
<dbReference type="Gene3D" id="2.60.40.770">
    <property type="match status" value="1"/>
</dbReference>
<dbReference type="GO" id="GO:0015918">
    <property type="term" value="P:sterol transport"/>
    <property type="evidence" value="ECO:0007669"/>
    <property type="project" value="InterPro"/>
</dbReference>
<accession>A0AAQ4FDW0</accession>
<evidence type="ECO:0000256" key="3">
    <source>
        <dbReference type="ARBA" id="ARBA00022525"/>
    </source>
</evidence>
<comment type="caution">
    <text evidence="6">The sequence shown here is derived from an EMBL/GenBank/DDBJ whole genome shotgun (WGS) entry which is preliminary data.</text>
</comment>
<feature type="domain" description="MD-2-related lipid-recognition" evidence="5">
    <location>
        <begin position="23"/>
        <end position="142"/>
    </location>
</feature>
<name>A0AAQ4FDW0_AMBAM</name>
<comment type="subcellular location">
    <subcellularLocation>
        <location evidence="1">Secreted</location>
    </subcellularLocation>
</comment>
<dbReference type="InterPro" id="IPR003172">
    <property type="entry name" value="ML_dom"/>
</dbReference>
<evidence type="ECO:0000259" key="5">
    <source>
        <dbReference type="SMART" id="SM00737"/>
    </source>
</evidence>
<dbReference type="InterPro" id="IPR039670">
    <property type="entry name" value="NPC2-like"/>
</dbReference>
<keyword evidence="4" id="KW-0732">Signal</keyword>
<feature type="chain" id="PRO_5042817248" description="MD-2-related lipid-recognition domain-containing protein" evidence="4">
    <location>
        <begin position="19"/>
        <end position="145"/>
    </location>
</feature>
<dbReference type="GO" id="GO:0005576">
    <property type="term" value="C:extracellular region"/>
    <property type="evidence" value="ECO:0007669"/>
    <property type="project" value="UniProtKB-SubCell"/>
</dbReference>
<dbReference type="PANTHER" id="PTHR11306:SF68">
    <property type="entry name" value="NPC INTRACELLULAR CHOLESTEROL TRANSPORTER 2"/>
    <property type="match status" value="1"/>
</dbReference>
<evidence type="ECO:0000256" key="1">
    <source>
        <dbReference type="ARBA" id="ARBA00004613"/>
    </source>
</evidence>
<dbReference type="Proteomes" id="UP001321473">
    <property type="component" value="Unassembled WGS sequence"/>
</dbReference>
<sequence length="145" mass="15695">MIRIVSTVLLFGLAFGQSRDFTYEDCGSKAEIVSAQIEPCNSDPCVFKRGTTVKIHFTLVADQDSETAELDGKIDMWGVPIPIIGLEKNLCKGTIQCPVKKGQTYTGTLKVAVPPIAPVMKSHVLLKIFGEQGLSVCAKTPVLIE</sequence>
<comment type="similarity">
    <text evidence="2">Belongs to the NPC2 family.</text>
</comment>
<evidence type="ECO:0000313" key="7">
    <source>
        <dbReference type="Proteomes" id="UP001321473"/>
    </source>
</evidence>
<gene>
    <name evidence="6" type="ORF">V5799_008228</name>
</gene>
<evidence type="ECO:0000256" key="4">
    <source>
        <dbReference type="SAM" id="SignalP"/>
    </source>
</evidence>
<reference evidence="6 7" key="1">
    <citation type="journal article" date="2023" name="Arcadia Sci">
        <title>De novo assembly of a long-read Amblyomma americanum tick genome.</title>
        <authorList>
            <person name="Chou S."/>
            <person name="Poskanzer K.E."/>
            <person name="Rollins M."/>
            <person name="Thuy-Boun P.S."/>
        </authorList>
    </citation>
    <scope>NUCLEOTIDE SEQUENCE [LARGE SCALE GENOMIC DNA]</scope>
    <source>
        <strain evidence="6">F_SG_1</strain>
        <tissue evidence="6">Salivary glands</tissue>
    </source>
</reference>